<organism evidence="3 4">
    <name type="scientific">Eptatretus burgeri</name>
    <name type="common">Inshore hagfish</name>
    <dbReference type="NCBI Taxonomy" id="7764"/>
    <lineage>
        <taxon>Eukaryota</taxon>
        <taxon>Metazoa</taxon>
        <taxon>Chordata</taxon>
        <taxon>Craniata</taxon>
        <taxon>Vertebrata</taxon>
        <taxon>Cyclostomata</taxon>
        <taxon>Myxini</taxon>
        <taxon>Myxiniformes</taxon>
        <taxon>Myxinidae</taxon>
        <taxon>Eptatretinae</taxon>
        <taxon>Eptatretus</taxon>
    </lineage>
</organism>
<dbReference type="Proteomes" id="UP000694388">
    <property type="component" value="Unplaced"/>
</dbReference>
<dbReference type="Ensembl" id="ENSEBUT00000008617.1">
    <property type="protein sequence ID" value="ENSEBUP00000008124.1"/>
    <property type="gene ID" value="ENSEBUG00000005285.1"/>
</dbReference>
<proteinExistence type="predicted"/>
<dbReference type="Gene3D" id="1.10.287.210">
    <property type="match status" value="1"/>
</dbReference>
<dbReference type="GeneTree" id="ENSGT00970000193754"/>
<dbReference type="OMA" id="SRTNECA"/>
<name>A0A8C4Q0G9_EPTBU</name>
<sequence length="416" mass="46715">MELQRSVGAHLHPEGLHGINTYLALSLNHAKAFNKTSCWVCTKIPHSVVSGIPLLAIPFDLSECCGYWVKWKTWSERDNNTNNHNKDWETGWRDHIVTGWDGNCLQQRDFSDWFWPSFNLSKIPPNFVVEQAKEKPNQCLVQEAWEERMLGKTECRNYVCKNHTMGPQVALNDTYFVCGNRAYPWLPDKWTGSCYLSFIVLHMCLINMSPFEHLKRGKRSFTSTELFFMILVPHYGVGQTSIGLAELATSLESLANKTAFGMVGINSEVVAMHAVAMQNRVALLDLVLAAQGGTCAVIGSECCTYIPDNSEQIGLSSMMCAGKVPARKKWAHSCSEMYFHLPQPLTFFLLMYALFAQCIGIIINSLCSITIQLFVLKSISSHCLKPSIFTGTCNLMLYHPLSPTLFLSVFTSTLPS</sequence>
<evidence type="ECO:0000256" key="1">
    <source>
        <dbReference type="ARBA" id="ARBA00023157"/>
    </source>
</evidence>
<dbReference type="AlphaFoldDB" id="A0A8C4Q0G9"/>
<keyword evidence="1" id="KW-1015">Disulfide bond</keyword>
<keyword evidence="4" id="KW-1185">Reference proteome</keyword>
<dbReference type="Pfam" id="PF00429">
    <property type="entry name" value="TLV_coat"/>
    <property type="match status" value="1"/>
</dbReference>
<evidence type="ECO:0000313" key="3">
    <source>
        <dbReference type="Ensembl" id="ENSEBUP00000008124.1"/>
    </source>
</evidence>
<dbReference type="PANTHER" id="PTHR10424">
    <property type="entry name" value="VIRAL ENVELOPE PROTEIN"/>
    <property type="match status" value="1"/>
</dbReference>
<keyword evidence="2" id="KW-0472">Membrane</keyword>
<reference evidence="3" key="1">
    <citation type="submission" date="2025-08" db="UniProtKB">
        <authorList>
            <consortium name="Ensembl"/>
        </authorList>
    </citation>
    <scope>IDENTIFICATION</scope>
</reference>
<dbReference type="SUPFAM" id="SSF58069">
    <property type="entry name" value="Virus ectodomain"/>
    <property type="match status" value="1"/>
</dbReference>
<accession>A0A8C4Q0G9</accession>
<evidence type="ECO:0000256" key="2">
    <source>
        <dbReference type="SAM" id="Phobius"/>
    </source>
</evidence>
<keyword evidence="2" id="KW-0812">Transmembrane</keyword>
<evidence type="ECO:0000313" key="4">
    <source>
        <dbReference type="Proteomes" id="UP000694388"/>
    </source>
</evidence>
<protein>
    <submittedName>
        <fullName evidence="3">Uncharacterized protein</fullName>
    </submittedName>
</protein>
<reference evidence="3" key="2">
    <citation type="submission" date="2025-09" db="UniProtKB">
        <authorList>
            <consortium name="Ensembl"/>
        </authorList>
    </citation>
    <scope>IDENTIFICATION</scope>
</reference>
<keyword evidence="2" id="KW-1133">Transmembrane helix</keyword>
<dbReference type="InterPro" id="IPR018154">
    <property type="entry name" value="TLV/ENV_coat_polyprotein"/>
</dbReference>
<dbReference type="PANTHER" id="PTHR10424:SF73">
    <property type="entry name" value="ENDOGENOUS RETROVIRUS GROUP FC1 ENV POLYPROTEIN-RELATED"/>
    <property type="match status" value="1"/>
</dbReference>
<feature type="transmembrane region" description="Helical" evidence="2">
    <location>
        <begin position="347"/>
        <end position="376"/>
    </location>
</feature>